<accession>A0A381Q5B1</accession>
<name>A0A381Q5B1_9ZZZZ</name>
<evidence type="ECO:0000313" key="2">
    <source>
        <dbReference type="EMBL" id="SUZ74108.1"/>
    </source>
</evidence>
<dbReference type="AlphaFoldDB" id="A0A381Q5B1"/>
<protein>
    <submittedName>
        <fullName evidence="2">Uncharacterized protein</fullName>
    </submittedName>
</protein>
<gene>
    <name evidence="2" type="ORF">METZ01_LOCUS26962</name>
</gene>
<feature type="compositionally biased region" description="Basic and acidic residues" evidence="1">
    <location>
        <begin position="66"/>
        <end position="75"/>
    </location>
</feature>
<feature type="region of interest" description="Disordered" evidence="1">
    <location>
        <begin position="50"/>
        <end position="75"/>
    </location>
</feature>
<reference evidence="2" key="1">
    <citation type="submission" date="2018-05" db="EMBL/GenBank/DDBJ databases">
        <authorList>
            <person name="Lanie J.A."/>
            <person name="Ng W.-L."/>
            <person name="Kazmierczak K.M."/>
            <person name="Andrzejewski T.M."/>
            <person name="Davidsen T.M."/>
            <person name="Wayne K.J."/>
            <person name="Tettelin H."/>
            <person name="Glass J.I."/>
            <person name="Rusch D."/>
            <person name="Podicherti R."/>
            <person name="Tsui H.-C.T."/>
            <person name="Winkler M.E."/>
        </authorList>
    </citation>
    <scope>NUCLEOTIDE SEQUENCE</scope>
</reference>
<evidence type="ECO:0000256" key="1">
    <source>
        <dbReference type="SAM" id="MobiDB-lite"/>
    </source>
</evidence>
<proteinExistence type="predicted"/>
<organism evidence="2">
    <name type="scientific">marine metagenome</name>
    <dbReference type="NCBI Taxonomy" id="408172"/>
    <lineage>
        <taxon>unclassified sequences</taxon>
        <taxon>metagenomes</taxon>
        <taxon>ecological metagenomes</taxon>
    </lineage>
</organism>
<dbReference type="EMBL" id="UINC01001200">
    <property type="protein sequence ID" value="SUZ74108.1"/>
    <property type="molecule type" value="Genomic_DNA"/>
</dbReference>
<sequence length="75" mass="7646">MADGAFGGGPGTKTVVVLNGESVSDPNSPMELGYVALDDDTNVLEVEFSSGAGMLDPQAIDSDQSAEDRKNGIVS</sequence>